<sequence>MWSFNPRFCYFIPVVVIPYIILYHLQSQFTTRIGLLSTQIQNLTIQARFQHNKTFNESSPLTFNSTQFISSSTPAPSSFPTLFESLEFERSTTVRPHRQRDLDVNIDVDSSTSTSCECFKYELYGRYLATQPKVKFESYCSIEASLFGRHQRVISYSLFQSKSTIELADLWGKWEAQHWERALTENLDRMRKYFPGWNMRVYSNLDENEFICAMRCNNLDFFWCDIRNIPIYGDLSTQMVSRTWRFLALGDPTVDIFLVRDMDSFLQARDAAAVQDWIENTTAAFHSFHDHPLHPDRVLGGLWGGRNNLLSNETAFNMHKMIVNQSALTGREYKNFDQTLADKLIHPMDKPNRVVSYDAYFCERWRNLTVVRPFPTRRKGKEFLGDIELWGYSGFGHQIEKEECPFSCRPEYGKDWSHC</sequence>
<dbReference type="Proteomes" id="UP001642540">
    <property type="component" value="Unassembled WGS sequence"/>
</dbReference>
<organism evidence="2 3">
    <name type="scientific">Orchesella dallaii</name>
    <dbReference type="NCBI Taxonomy" id="48710"/>
    <lineage>
        <taxon>Eukaryota</taxon>
        <taxon>Metazoa</taxon>
        <taxon>Ecdysozoa</taxon>
        <taxon>Arthropoda</taxon>
        <taxon>Hexapoda</taxon>
        <taxon>Collembola</taxon>
        <taxon>Entomobryomorpha</taxon>
        <taxon>Entomobryoidea</taxon>
        <taxon>Orchesellidae</taxon>
        <taxon>Orchesellinae</taxon>
        <taxon>Orchesella</taxon>
    </lineage>
</organism>
<comment type="caution">
    <text evidence="2">The sequence shown here is derived from an EMBL/GenBank/DDBJ whole genome shotgun (WGS) entry which is preliminary data.</text>
</comment>
<accession>A0ABP1RTP1</accession>
<evidence type="ECO:0000313" key="2">
    <source>
        <dbReference type="EMBL" id="CAL8135289.1"/>
    </source>
</evidence>
<keyword evidence="3" id="KW-1185">Reference proteome</keyword>
<dbReference type="EMBL" id="CAXLJM020000107">
    <property type="protein sequence ID" value="CAL8135289.1"/>
    <property type="molecule type" value="Genomic_DNA"/>
</dbReference>
<evidence type="ECO:0000313" key="3">
    <source>
        <dbReference type="Proteomes" id="UP001642540"/>
    </source>
</evidence>
<evidence type="ECO:0000256" key="1">
    <source>
        <dbReference type="SAM" id="Phobius"/>
    </source>
</evidence>
<protein>
    <submittedName>
        <fullName evidence="2">Uncharacterized protein</fullName>
    </submittedName>
</protein>
<keyword evidence="1" id="KW-0472">Membrane</keyword>
<proteinExistence type="predicted"/>
<reference evidence="2 3" key="1">
    <citation type="submission" date="2024-08" db="EMBL/GenBank/DDBJ databases">
        <authorList>
            <person name="Cucini C."/>
            <person name="Frati F."/>
        </authorList>
    </citation>
    <scope>NUCLEOTIDE SEQUENCE [LARGE SCALE GENOMIC DNA]</scope>
</reference>
<keyword evidence="1" id="KW-1133">Transmembrane helix</keyword>
<keyword evidence="1" id="KW-0812">Transmembrane</keyword>
<name>A0ABP1RTP1_9HEXA</name>
<feature type="transmembrane region" description="Helical" evidence="1">
    <location>
        <begin position="7"/>
        <end position="25"/>
    </location>
</feature>
<gene>
    <name evidence="2" type="ORF">ODALV1_LOCUS25918</name>
</gene>